<sequence length="883" mass="92413">MWVIFLQNTPHFWLISGESYRVGKKDCHIIIPDDRSISRTHLTIIVTPHSSTGVSASSECVPQPIALLDSSTYGTTIVACGEESEDAETLDDTPPPPPRGGGGHAGAAGAAGPPALETGVFGLCYSPAAVASVTAPRKGHCSSPTSSCRASESALQLTKDVSFHVPVHHSCWRQFKIQLGHRGAELKLVWVDVLVLCEDIDLEVQAKLFDALRCCGVRHETNAGGIEAVSATETQGSAEGCLSCDDVAPGRRSSTVTPPGCSGLSSSPQTTTPGAVAATPSPTAVVAAAAGTTAAAGATEGTGPSQALSRCYNAVSFLVTSTVQPSTAVVAMLCRAVPIVTPDFFVAICNRVSPQTPLPDPLRYLPPLSSWWCDLLTHIAPSTDNPRLCGGDAESSGTSATVSSLATPSITRTEMTGEAAQTTAAASRIHYFAPQSQRRQLFEGITFILLQWPLCEEVLNYLDKTGARVEWEEGGIHRLSAPLSASSLPPRAVLDTLQSFFLRHQRHVLLYNETEPLLPWPGCVDVVRHGLSLCSVEYGTLIEAIVAVRPLPLPAYPADAQMPQTLEEVEARVAAATESTSPAAAEQEGRRTDAQPLFPELGGGGGGALGAALLPNSNGGIGQSDMSDTRVHRRPRKEETDGWVTFEKSATVAPVLTGHSTDKPNSNATVRTVELHMGPHSLPPYPCFEDANIASADVSANEAGVLGLARSAKRFVKQALPPAEPLVELEEHRVRRRFATSILTACAPTVDAEGVVPEEVVMGCGGLASRVVEATNAAFNAFDTAVHHASSKRRGTVTRRKGRGGSAGASTSAAVATPSAPRIPRGGTASTCPTANIVFVEDDEDIALGSVKATAPQGGRGSVTSASAVDTSAFHIFDIDGIF</sequence>
<dbReference type="GO" id="GO:0003684">
    <property type="term" value="F:damaged DNA binding"/>
    <property type="evidence" value="ECO:0007669"/>
    <property type="project" value="TreeGrafter"/>
</dbReference>
<dbReference type="GO" id="GO:0030870">
    <property type="term" value="C:Mre11 complex"/>
    <property type="evidence" value="ECO:0007669"/>
    <property type="project" value="InterPro"/>
</dbReference>
<dbReference type="GO" id="GO:0000724">
    <property type="term" value="P:double-strand break repair via homologous recombination"/>
    <property type="evidence" value="ECO:0007669"/>
    <property type="project" value="TreeGrafter"/>
</dbReference>
<feature type="region of interest" description="Disordered" evidence="1">
    <location>
        <begin position="255"/>
        <end position="277"/>
    </location>
</feature>
<gene>
    <name evidence="2" type="ORF">JKF63_07099</name>
</gene>
<comment type="caution">
    <text evidence="2">The sequence shown here is derived from an EMBL/GenBank/DDBJ whole genome shotgun (WGS) entry which is preliminary data.</text>
</comment>
<dbReference type="EMBL" id="JAFJZO010000006">
    <property type="protein sequence ID" value="KAG5511157.1"/>
    <property type="molecule type" value="Genomic_DNA"/>
</dbReference>
<protein>
    <recommendedName>
        <fullName evidence="4">FHA domain-containing protein</fullName>
    </recommendedName>
</protein>
<dbReference type="SUPFAM" id="SSF49879">
    <property type="entry name" value="SMAD/FHA domain"/>
    <property type="match status" value="1"/>
</dbReference>
<feature type="region of interest" description="Disordered" evidence="1">
    <location>
        <begin position="83"/>
        <end position="111"/>
    </location>
</feature>
<dbReference type="Gene3D" id="2.60.200.20">
    <property type="match status" value="1"/>
</dbReference>
<proteinExistence type="predicted"/>
<dbReference type="OrthoDB" id="552194at2759"/>
<reference evidence="2 3" key="1">
    <citation type="submission" date="2021-02" db="EMBL/GenBank/DDBJ databases">
        <title>Porcisia hertigi Genome sequencing and assembly.</title>
        <authorList>
            <person name="Almutairi H."/>
            <person name="Gatherer D."/>
        </authorList>
    </citation>
    <scope>NUCLEOTIDE SEQUENCE [LARGE SCALE GENOMIC DNA]</scope>
    <source>
        <strain evidence="2 3">C119</strain>
    </source>
</reference>
<feature type="region of interest" description="Disordered" evidence="1">
    <location>
        <begin position="575"/>
        <end position="594"/>
    </location>
</feature>
<dbReference type="InterPro" id="IPR040227">
    <property type="entry name" value="Nibrin-rel"/>
</dbReference>
<feature type="compositionally biased region" description="Polar residues" evidence="1">
    <location>
        <begin position="255"/>
        <end position="269"/>
    </location>
</feature>
<evidence type="ECO:0000313" key="2">
    <source>
        <dbReference type="EMBL" id="KAG5511157.1"/>
    </source>
</evidence>
<feature type="region of interest" description="Disordered" evidence="1">
    <location>
        <begin position="619"/>
        <end position="640"/>
    </location>
</feature>
<dbReference type="PANTHER" id="PTHR12162:SF0">
    <property type="entry name" value="NIBRIN"/>
    <property type="match status" value="1"/>
</dbReference>
<feature type="compositionally biased region" description="Basic residues" evidence="1">
    <location>
        <begin position="790"/>
        <end position="803"/>
    </location>
</feature>
<dbReference type="GeneID" id="94293117"/>
<dbReference type="GO" id="GO:0007095">
    <property type="term" value="P:mitotic G2 DNA damage checkpoint signaling"/>
    <property type="evidence" value="ECO:0007669"/>
    <property type="project" value="InterPro"/>
</dbReference>
<evidence type="ECO:0000313" key="3">
    <source>
        <dbReference type="Proteomes" id="UP000674318"/>
    </source>
</evidence>
<feature type="compositionally biased region" description="Low complexity" evidence="1">
    <location>
        <begin position="808"/>
        <end position="822"/>
    </location>
</feature>
<organism evidence="2 3">
    <name type="scientific">Porcisia hertigi</name>
    <dbReference type="NCBI Taxonomy" id="2761500"/>
    <lineage>
        <taxon>Eukaryota</taxon>
        <taxon>Discoba</taxon>
        <taxon>Euglenozoa</taxon>
        <taxon>Kinetoplastea</taxon>
        <taxon>Metakinetoplastina</taxon>
        <taxon>Trypanosomatida</taxon>
        <taxon>Trypanosomatidae</taxon>
        <taxon>Leishmaniinae</taxon>
        <taxon>Porcisia</taxon>
    </lineage>
</organism>
<dbReference type="InterPro" id="IPR008984">
    <property type="entry name" value="SMAD_FHA_dom_sf"/>
</dbReference>
<feature type="compositionally biased region" description="Low complexity" evidence="1">
    <location>
        <begin position="575"/>
        <end position="586"/>
    </location>
</feature>
<evidence type="ECO:0000256" key="1">
    <source>
        <dbReference type="SAM" id="MobiDB-lite"/>
    </source>
</evidence>
<dbReference type="Proteomes" id="UP000674318">
    <property type="component" value="Chromosome 6"/>
</dbReference>
<dbReference type="AlphaFoldDB" id="A0A836YHL3"/>
<dbReference type="CDD" id="cd22667">
    <property type="entry name" value="FHA_NBN"/>
    <property type="match status" value="1"/>
</dbReference>
<feature type="region of interest" description="Disordered" evidence="1">
    <location>
        <begin position="790"/>
        <end position="828"/>
    </location>
</feature>
<keyword evidence="3" id="KW-1185">Reference proteome</keyword>
<accession>A0A836YHL3</accession>
<dbReference type="RefSeq" id="XP_067759478.1">
    <property type="nucleotide sequence ID" value="XM_067903040.1"/>
</dbReference>
<dbReference type="KEGG" id="phet:94293117"/>
<dbReference type="PANTHER" id="PTHR12162">
    <property type="entry name" value="NIBRIN-RELATED"/>
    <property type="match status" value="1"/>
</dbReference>
<evidence type="ECO:0008006" key="4">
    <source>
        <dbReference type="Google" id="ProtNLM"/>
    </source>
</evidence>
<name>A0A836YHL3_9TRYP</name>